<dbReference type="Gene3D" id="3.30.70.100">
    <property type="match status" value="1"/>
</dbReference>
<dbReference type="SMART" id="SM00886">
    <property type="entry name" value="Dabb"/>
    <property type="match status" value="1"/>
</dbReference>
<accession>A0A9W4J0E8</accession>
<reference evidence="3" key="1">
    <citation type="submission" date="2021-07" db="EMBL/GenBank/DDBJ databases">
        <authorList>
            <person name="Branca A.L. A."/>
        </authorList>
    </citation>
    <scope>NUCLEOTIDE SEQUENCE</scope>
</reference>
<dbReference type="PROSITE" id="PS51502">
    <property type="entry name" value="S_R_A_B_BARREL"/>
    <property type="match status" value="1"/>
</dbReference>
<protein>
    <recommendedName>
        <fullName evidence="2">Stress-response A/B barrel domain-containing protein</fullName>
    </recommendedName>
</protein>
<comment type="caution">
    <text evidence="3">The sequence shown here is derived from an EMBL/GenBank/DDBJ whole genome shotgun (WGS) entry which is preliminary data.</text>
</comment>
<gene>
    <name evidence="3" type="ORF">PSALAMII_LOCUS5117</name>
</gene>
<dbReference type="Pfam" id="PF07876">
    <property type="entry name" value="Dabb"/>
    <property type="match status" value="1"/>
</dbReference>
<feature type="domain" description="Stress-response A/B barrel" evidence="2">
    <location>
        <begin position="3"/>
        <end position="105"/>
    </location>
</feature>
<dbReference type="SUPFAM" id="SSF54909">
    <property type="entry name" value="Dimeric alpha+beta barrel"/>
    <property type="match status" value="1"/>
</dbReference>
<evidence type="ECO:0000313" key="3">
    <source>
        <dbReference type="EMBL" id="CAG8372857.1"/>
    </source>
</evidence>
<dbReference type="InterPro" id="IPR044662">
    <property type="entry name" value="HS1/DABB1-like"/>
</dbReference>
<name>A0A9W4J0E8_9EURO</name>
<dbReference type="InterPro" id="IPR011008">
    <property type="entry name" value="Dimeric_a/b-barrel"/>
</dbReference>
<comment type="subunit">
    <text evidence="1">Homodimer.</text>
</comment>
<evidence type="ECO:0000256" key="1">
    <source>
        <dbReference type="ARBA" id="ARBA00011738"/>
    </source>
</evidence>
<dbReference type="Proteomes" id="UP001152646">
    <property type="component" value="Unassembled WGS sequence"/>
</dbReference>
<evidence type="ECO:0000313" key="4">
    <source>
        <dbReference type="Proteomes" id="UP001152646"/>
    </source>
</evidence>
<evidence type="ECO:0000259" key="2">
    <source>
        <dbReference type="PROSITE" id="PS51502"/>
    </source>
</evidence>
<dbReference type="PANTHER" id="PTHR33178:SF10">
    <property type="entry name" value="STRESS-RESPONSE A_B BARREL DOMAIN-CONTAINING PROTEIN"/>
    <property type="match status" value="1"/>
</dbReference>
<proteinExistence type="predicted"/>
<dbReference type="EMBL" id="CAJVPA010000183">
    <property type="protein sequence ID" value="CAG8372857.1"/>
    <property type="molecule type" value="Genomic_DNA"/>
</dbReference>
<dbReference type="OrthoDB" id="1601230at2759"/>
<dbReference type="PANTHER" id="PTHR33178">
    <property type="match status" value="1"/>
</dbReference>
<dbReference type="InterPro" id="IPR013097">
    <property type="entry name" value="Dabb"/>
</dbReference>
<sequence>MSITHIVLFQFKADLAPTVIQDACTRMLSLRDTCLHPASQKPYIKTSSGGLDNSPEGAQHGITHAFVVEFSSAADRDYYVSEDPVHQEFVRSLSGLIEKAQVLDFTNGVF</sequence>
<dbReference type="AlphaFoldDB" id="A0A9W4J0E8"/>
<organism evidence="3 4">
    <name type="scientific">Penicillium salamii</name>
    <dbReference type="NCBI Taxonomy" id="1612424"/>
    <lineage>
        <taxon>Eukaryota</taxon>
        <taxon>Fungi</taxon>
        <taxon>Dikarya</taxon>
        <taxon>Ascomycota</taxon>
        <taxon>Pezizomycotina</taxon>
        <taxon>Eurotiomycetes</taxon>
        <taxon>Eurotiomycetidae</taxon>
        <taxon>Eurotiales</taxon>
        <taxon>Aspergillaceae</taxon>
        <taxon>Penicillium</taxon>
    </lineage>
</organism>